<feature type="region of interest" description="Disordered" evidence="1">
    <location>
        <begin position="111"/>
        <end position="153"/>
    </location>
</feature>
<keyword evidence="3" id="KW-1185">Reference proteome</keyword>
<dbReference type="Proteomes" id="UP000799779">
    <property type="component" value="Unassembled WGS sequence"/>
</dbReference>
<dbReference type="EMBL" id="ML977565">
    <property type="protein sequence ID" value="KAF2004963.1"/>
    <property type="molecule type" value="Genomic_DNA"/>
</dbReference>
<sequence>MFGYQFGVNQLVDDTIDFLFDFHIGKDKGPSMRYINRVLRYKFEEAKTKPANAEETYLFKFFTDLHIKFGPQDLELREWAISPDSSSDKILFRVPKNFTLEFYKRTYVANSREGATEPQPSNSSSKRPRVRDPSTTGPSNRQKPSGLGPSSSERKPWVIKLCDYHCHPKDGRKCPGLYKDKIYITE</sequence>
<gene>
    <name evidence="2" type="ORF">P154DRAFT_23102</name>
</gene>
<accession>A0A6A5WT01</accession>
<evidence type="ECO:0000313" key="2">
    <source>
        <dbReference type="EMBL" id="KAF2004963.1"/>
    </source>
</evidence>
<reference evidence="2" key="1">
    <citation type="journal article" date="2020" name="Stud. Mycol.">
        <title>101 Dothideomycetes genomes: a test case for predicting lifestyles and emergence of pathogens.</title>
        <authorList>
            <person name="Haridas S."/>
            <person name="Albert R."/>
            <person name="Binder M."/>
            <person name="Bloem J."/>
            <person name="Labutti K."/>
            <person name="Salamov A."/>
            <person name="Andreopoulos B."/>
            <person name="Baker S."/>
            <person name="Barry K."/>
            <person name="Bills G."/>
            <person name="Bluhm B."/>
            <person name="Cannon C."/>
            <person name="Castanera R."/>
            <person name="Culley D."/>
            <person name="Daum C."/>
            <person name="Ezra D."/>
            <person name="Gonzalez J."/>
            <person name="Henrissat B."/>
            <person name="Kuo A."/>
            <person name="Liang C."/>
            <person name="Lipzen A."/>
            <person name="Lutzoni F."/>
            <person name="Magnuson J."/>
            <person name="Mondo S."/>
            <person name="Nolan M."/>
            <person name="Ohm R."/>
            <person name="Pangilinan J."/>
            <person name="Park H.-J."/>
            <person name="Ramirez L."/>
            <person name="Alfaro M."/>
            <person name="Sun H."/>
            <person name="Tritt A."/>
            <person name="Yoshinaga Y."/>
            <person name="Zwiers L.-H."/>
            <person name="Turgeon B."/>
            <person name="Goodwin S."/>
            <person name="Spatafora J."/>
            <person name="Crous P."/>
            <person name="Grigoriev I."/>
        </authorList>
    </citation>
    <scope>NUCLEOTIDE SEQUENCE</scope>
    <source>
        <strain evidence="2">CBS 123094</strain>
    </source>
</reference>
<proteinExistence type="predicted"/>
<evidence type="ECO:0000313" key="3">
    <source>
        <dbReference type="Proteomes" id="UP000799779"/>
    </source>
</evidence>
<name>A0A6A5WT01_9PLEO</name>
<evidence type="ECO:0000256" key="1">
    <source>
        <dbReference type="SAM" id="MobiDB-lite"/>
    </source>
</evidence>
<organism evidence="2 3">
    <name type="scientific">Amniculicola lignicola CBS 123094</name>
    <dbReference type="NCBI Taxonomy" id="1392246"/>
    <lineage>
        <taxon>Eukaryota</taxon>
        <taxon>Fungi</taxon>
        <taxon>Dikarya</taxon>
        <taxon>Ascomycota</taxon>
        <taxon>Pezizomycotina</taxon>
        <taxon>Dothideomycetes</taxon>
        <taxon>Pleosporomycetidae</taxon>
        <taxon>Pleosporales</taxon>
        <taxon>Amniculicolaceae</taxon>
        <taxon>Amniculicola</taxon>
    </lineage>
</organism>
<feature type="compositionally biased region" description="Polar residues" evidence="1">
    <location>
        <begin position="133"/>
        <end position="151"/>
    </location>
</feature>
<dbReference type="AlphaFoldDB" id="A0A6A5WT01"/>
<protein>
    <submittedName>
        <fullName evidence="2">Uncharacterized protein</fullName>
    </submittedName>
</protein>